<name>A0A9C6WZ68_FRAOC</name>
<evidence type="ECO:0000313" key="4">
    <source>
        <dbReference type="RefSeq" id="XP_052124460.1"/>
    </source>
</evidence>
<proteinExistence type="predicted"/>
<dbReference type="Proteomes" id="UP000504606">
    <property type="component" value="Unplaced"/>
</dbReference>
<keyword evidence="2" id="KW-0812">Transmembrane</keyword>
<accession>A0A9C6WZ68</accession>
<evidence type="ECO:0000313" key="3">
    <source>
        <dbReference type="Proteomes" id="UP000504606"/>
    </source>
</evidence>
<protein>
    <submittedName>
        <fullName evidence="4">Uncharacterized protein LOC113217458</fullName>
    </submittedName>
</protein>
<dbReference type="KEGG" id="foc:113217458"/>
<evidence type="ECO:0000256" key="2">
    <source>
        <dbReference type="SAM" id="Phobius"/>
    </source>
</evidence>
<dbReference type="OrthoDB" id="6599193at2759"/>
<reference evidence="4" key="2">
    <citation type="submission" date="2025-08" db="UniProtKB">
        <authorList>
            <consortium name="RefSeq"/>
        </authorList>
    </citation>
    <scope>IDENTIFICATION</scope>
    <source>
        <tissue evidence="4">Whole organism</tissue>
    </source>
</reference>
<organism evidence="3 4">
    <name type="scientific">Frankliniella occidentalis</name>
    <name type="common">Western flower thrips</name>
    <name type="synonym">Euthrips occidentalis</name>
    <dbReference type="NCBI Taxonomy" id="133901"/>
    <lineage>
        <taxon>Eukaryota</taxon>
        <taxon>Metazoa</taxon>
        <taxon>Ecdysozoa</taxon>
        <taxon>Arthropoda</taxon>
        <taxon>Hexapoda</taxon>
        <taxon>Insecta</taxon>
        <taxon>Pterygota</taxon>
        <taxon>Neoptera</taxon>
        <taxon>Paraneoptera</taxon>
        <taxon>Thysanoptera</taxon>
        <taxon>Terebrantia</taxon>
        <taxon>Thripoidea</taxon>
        <taxon>Thripidae</taxon>
        <taxon>Frankliniella</taxon>
    </lineage>
</organism>
<sequence>MECGPRRCQPLFFCHEASNTCKPCGDICNKARPAQYEPGLCLEQCRDYTEQQASVDGTARVLGATGLALGVVALVTVLVLAGLILFFVYRRPRQLLNFLQNRVDVETPEMKAKMSMNNNKSCGADIGRDLNSSVCTVSGSVSEADLRLHHHHASAGPQQPPLALASALALPAPLGSTLSPVPPLPPARHPSEDSTLDYAAYDNPALSPSSSPLPPGVGNGKAMDAVLESVMDHNSLPGSVPRHLLNGMPNGAVARMESSF</sequence>
<dbReference type="AlphaFoldDB" id="A0A9C6WZ68"/>
<gene>
    <name evidence="4" type="primary">LOC113217458</name>
</gene>
<reference evidence="4" key="1">
    <citation type="journal article" date="2018" name="Proc. Natl. Acad. Sci. U.S.A.">
        <title>Phylogenomics and the evolution of hemipteroid insects.</title>
        <authorList>
            <person name="Johnson K.P."/>
            <person name="Dietrich C.H."/>
            <person name="Friedrich F."/>
            <person name="Beutel R.G."/>
            <person name="Wipfler B."/>
            <person name="Peters R.S."/>
            <person name="Allen J.M."/>
            <person name="Petersen M."/>
            <person name="Donath A."/>
            <person name="Walden K.K."/>
            <person name="Kozlov A.M."/>
            <person name="Podsiadlowski L."/>
            <person name="Mayer C."/>
            <person name="Meusemann K."/>
            <person name="Vasilikopoulos A."/>
            <person name="Waterhouse R.M."/>
            <person name="Cameron S.L."/>
            <person name="Weirauch C."/>
            <person name="Swanson D.R."/>
            <person name="Percy D.M."/>
            <person name="Hardy N.B."/>
            <person name="Terry I."/>
            <person name="Liu S."/>
            <person name="Zhou X."/>
            <person name="Misof B."/>
            <person name="Robertson H.M."/>
            <person name="Yoshizawa K."/>
        </authorList>
    </citation>
    <scope>NUCLEOTIDE SEQUENCE</scope>
    <source>
        <tissue evidence="4">Whole organism</tissue>
    </source>
</reference>
<feature type="region of interest" description="Disordered" evidence="1">
    <location>
        <begin position="179"/>
        <end position="216"/>
    </location>
</feature>
<keyword evidence="2" id="KW-1133">Transmembrane helix</keyword>
<keyword evidence="3" id="KW-1185">Reference proteome</keyword>
<keyword evidence="2" id="KW-0472">Membrane</keyword>
<feature type="transmembrane region" description="Helical" evidence="2">
    <location>
        <begin position="67"/>
        <end position="89"/>
    </location>
</feature>
<dbReference type="GeneID" id="113217458"/>
<evidence type="ECO:0000256" key="1">
    <source>
        <dbReference type="SAM" id="MobiDB-lite"/>
    </source>
</evidence>
<dbReference type="RefSeq" id="XP_052124460.1">
    <property type="nucleotide sequence ID" value="XM_052268500.1"/>
</dbReference>